<organism evidence="1 2">
    <name type="scientific">Lignipirellula cremea</name>
    <dbReference type="NCBI Taxonomy" id="2528010"/>
    <lineage>
        <taxon>Bacteria</taxon>
        <taxon>Pseudomonadati</taxon>
        <taxon>Planctomycetota</taxon>
        <taxon>Planctomycetia</taxon>
        <taxon>Pirellulales</taxon>
        <taxon>Pirellulaceae</taxon>
        <taxon>Lignipirellula</taxon>
    </lineage>
</organism>
<dbReference type="Pfam" id="PF00805">
    <property type="entry name" value="Pentapeptide"/>
    <property type="match status" value="1"/>
</dbReference>
<accession>A0A518DSI1</accession>
<name>A0A518DSI1_9BACT</name>
<evidence type="ECO:0000313" key="2">
    <source>
        <dbReference type="Proteomes" id="UP000317648"/>
    </source>
</evidence>
<dbReference type="Proteomes" id="UP000317648">
    <property type="component" value="Chromosome"/>
</dbReference>
<dbReference type="EMBL" id="CP036433">
    <property type="protein sequence ID" value="QDU94800.1"/>
    <property type="molecule type" value="Genomic_DNA"/>
</dbReference>
<dbReference type="SUPFAM" id="SSF141571">
    <property type="entry name" value="Pentapeptide repeat-like"/>
    <property type="match status" value="1"/>
</dbReference>
<gene>
    <name evidence="1" type="ORF">Pla8534_26070</name>
</gene>
<evidence type="ECO:0000313" key="1">
    <source>
        <dbReference type="EMBL" id="QDU94800.1"/>
    </source>
</evidence>
<proteinExistence type="predicted"/>
<protein>
    <submittedName>
        <fullName evidence="1">Pentapeptide repeats (8 copies)</fullName>
    </submittedName>
</protein>
<dbReference type="OrthoDB" id="422057at2"/>
<sequence length="116" mass="13007">MTSSKPGRTRKELREYAMSQLKTGAAGVEWFNQLSRDERILLSGFRGGDFSKYRLDKINFRDFNLQETNFTSAKLKDACLRYADLKKSCFHSAKAQGINLLGSKSSDADLNGTQSA</sequence>
<dbReference type="InterPro" id="IPR001646">
    <property type="entry name" value="5peptide_repeat"/>
</dbReference>
<dbReference type="KEGG" id="lcre:Pla8534_26070"/>
<keyword evidence="2" id="KW-1185">Reference proteome</keyword>
<dbReference type="AlphaFoldDB" id="A0A518DSI1"/>
<dbReference type="RefSeq" id="WP_145053512.1">
    <property type="nucleotide sequence ID" value="NZ_CP036433.1"/>
</dbReference>
<dbReference type="Gene3D" id="2.160.20.80">
    <property type="entry name" value="E3 ubiquitin-protein ligase SopA"/>
    <property type="match status" value="1"/>
</dbReference>
<reference evidence="1 2" key="1">
    <citation type="submission" date="2019-02" db="EMBL/GenBank/DDBJ databases">
        <title>Deep-cultivation of Planctomycetes and their phenomic and genomic characterization uncovers novel biology.</title>
        <authorList>
            <person name="Wiegand S."/>
            <person name="Jogler M."/>
            <person name="Boedeker C."/>
            <person name="Pinto D."/>
            <person name="Vollmers J."/>
            <person name="Rivas-Marin E."/>
            <person name="Kohn T."/>
            <person name="Peeters S.H."/>
            <person name="Heuer A."/>
            <person name="Rast P."/>
            <person name="Oberbeckmann S."/>
            <person name="Bunk B."/>
            <person name="Jeske O."/>
            <person name="Meyerdierks A."/>
            <person name="Storesund J.E."/>
            <person name="Kallscheuer N."/>
            <person name="Luecker S."/>
            <person name="Lage O.M."/>
            <person name="Pohl T."/>
            <person name="Merkel B.J."/>
            <person name="Hornburger P."/>
            <person name="Mueller R.-W."/>
            <person name="Bruemmer F."/>
            <person name="Labrenz M."/>
            <person name="Spormann A.M."/>
            <person name="Op den Camp H."/>
            <person name="Overmann J."/>
            <person name="Amann R."/>
            <person name="Jetten M.S.M."/>
            <person name="Mascher T."/>
            <person name="Medema M.H."/>
            <person name="Devos D.P."/>
            <person name="Kaster A.-K."/>
            <person name="Ovreas L."/>
            <person name="Rohde M."/>
            <person name="Galperin M.Y."/>
            <person name="Jogler C."/>
        </authorList>
    </citation>
    <scope>NUCLEOTIDE SEQUENCE [LARGE SCALE GENOMIC DNA]</scope>
    <source>
        <strain evidence="1 2">Pla85_3_4</strain>
    </source>
</reference>